<protein>
    <submittedName>
        <fullName evidence="2">Uncharacterized protein</fullName>
    </submittedName>
</protein>
<accession>A0A919ILZ7</accession>
<proteinExistence type="predicted"/>
<feature type="region of interest" description="Disordered" evidence="1">
    <location>
        <begin position="71"/>
        <end position="110"/>
    </location>
</feature>
<comment type="caution">
    <text evidence="2">The sequence shown here is derived from an EMBL/GenBank/DDBJ whole genome shotgun (WGS) entry which is preliminary data.</text>
</comment>
<organism evidence="2 3">
    <name type="scientific">Actinoplanes cyaneus</name>
    <dbReference type="NCBI Taxonomy" id="52696"/>
    <lineage>
        <taxon>Bacteria</taxon>
        <taxon>Bacillati</taxon>
        <taxon>Actinomycetota</taxon>
        <taxon>Actinomycetes</taxon>
        <taxon>Micromonosporales</taxon>
        <taxon>Micromonosporaceae</taxon>
        <taxon>Actinoplanes</taxon>
    </lineage>
</organism>
<dbReference type="Proteomes" id="UP000619479">
    <property type="component" value="Unassembled WGS sequence"/>
</dbReference>
<sequence>MPDPVVRTELVYLRAQQAKRRASGLLGEGDSEAALREIRKAREDIAEARAGAPDSLAADLDEETATLNYLERETEHGSASRAGKYLSASSYRRLQKRGRKDDTPPPPVEG</sequence>
<dbReference type="EMBL" id="BOMH01000045">
    <property type="protein sequence ID" value="GID68339.1"/>
    <property type="molecule type" value="Genomic_DNA"/>
</dbReference>
<evidence type="ECO:0000313" key="3">
    <source>
        <dbReference type="Proteomes" id="UP000619479"/>
    </source>
</evidence>
<reference evidence="2" key="1">
    <citation type="submission" date="2021-01" db="EMBL/GenBank/DDBJ databases">
        <title>Whole genome shotgun sequence of Actinoplanes cyaneus NBRC 14990.</title>
        <authorList>
            <person name="Komaki H."/>
            <person name="Tamura T."/>
        </authorList>
    </citation>
    <scope>NUCLEOTIDE SEQUENCE</scope>
    <source>
        <strain evidence="2">NBRC 14990</strain>
    </source>
</reference>
<evidence type="ECO:0000313" key="2">
    <source>
        <dbReference type="EMBL" id="GID68339.1"/>
    </source>
</evidence>
<gene>
    <name evidence="2" type="ORF">Acy02nite_62200</name>
</gene>
<keyword evidence="3" id="KW-1185">Reference proteome</keyword>
<evidence type="ECO:0000256" key="1">
    <source>
        <dbReference type="SAM" id="MobiDB-lite"/>
    </source>
</evidence>
<dbReference type="AlphaFoldDB" id="A0A919ILZ7"/>
<dbReference type="RefSeq" id="WP_203747537.1">
    <property type="nucleotide sequence ID" value="NZ_BAAAUC010000022.1"/>
</dbReference>
<name>A0A919ILZ7_9ACTN</name>